<dbReference type="Proteomes" id="UP000489600">
    <property type="component" value="Unassembled WGS sequence"/>
</dbReference>
<proteinExistence type="inferred from homology"/>
<gene>
    <name evidence="23" type="ORF">ANE_LOCUS7362</name>
</gene>
<dbReference type="InterPro" id="IPR017441">
    <property type="entry name" value="Protein_kinase_ATP_BS"/>
</dbReference>
<evidence type="ECO:0000256" key="19">
    <source>
        <dbReference type="PROSITE-ProRule" id="PRU10141"/>
    </source>
</evidence>
<keyword evidence="8 20" id="KW-0812">Transmembrane</keyword>
<dbReference type="Gene3D" id="2.60.120.200">
    <property type="match status" value="1"/>
</dbReference>
<dbReference type="AlphaFoldDB" id="A0A565B5Q4"/>
<dbReference type="InterPro" id="IPR001220">
    <property type="entry name" value="Legume_lectin_dom"/>
</dbReference>
<keyword evidence="13 19" id="KW-0067">ATP-binding</keyword>
<protein>
    <recommendedName>
        <fullName evidence="4">non-specific serine/threonine protein kinase</fullName>
        <ecNumber evidence="4">2.7.11.1</ecNumber>
    </recommendedName>
</protein>
<evidence type="ECO:0000256" key="17">
    <source>
        <dbReference type="ARBA" id="ARBA00047899"/>
    </source>
</evidence>
<dbReference type="FunFam" id="1.10.510.10:FF:000108">
    <property type="entry name" value="L-type lectin-domain containing receptor kinase S.4"/>
    <property type="match status" value="1"/>
</dbReference>
<dbReference type="Gene3D" id="1.10.510.10">
    <property type="entry name" value="Transferase(Phosphotransferase) domain 1"/>
    <property type="match status" value="1"/>
</dbReference>
<dbReference type="SUPFAM" id="SSF56112">
    <property type="entry name" value="Protein kinase-like (PK-like)"/>
    <property type="match status" value="1"/>
</dbReference>
<keyword evidence="7" id="KW-0808">Transferase</keyword>
<organism evidence="23 24">
    <name type="scientific">Arabis nemorensis</name>
    <dbReference type="NCBI Taxonomy" id="586526"/>
    <lineage>
        <taxon>Eukaryota</taxon>
        <taxon>Viridiplantae</taxon>
        <taxon>Streptophyta</taxon>
        <taxon>Embryophyta</taxon>
        <taxon>Tracheophyta</taxon>
        <taxon>Spermatophyta</taxon>
        <taxon>Magnoliopsida</taxon>
        <taxon>eudicotyledons</taxon>
        <taxon>Gunneridae</taxon>
        <taxon>Pentapetalae</taxon>
        <taxon>rosids</taxon>
        <taxon>malvids</taxon>
        <taxon>Brassicales</taxon>
        <taxon>Brassicaceae</taxon>
        <taxon>Arabideae</taxon>
        <taxon>Arabis</taxon>
    </lineage>
</organism>
<dbReference type="InterPro" id="IPR000719">
    <property type="entry name" value="Prot_kinase_dom"/>
</dbReference>
<comment type="similarity">
    <text evidence="2">In the N-terminal section; belongs to the leguminous lectin family.</text>
</comment>
<dbReference type="Gene3D" id="3.30.200.20">
    <property type="entry name" value="Phosphorylase Kinase, domain 1"/>
    <property type="match status" value="1"/>
</dbReference>
<comment type="subcellular location">
    <subcellularLocation>
        <location evidence="1">Cell membrane</location>
        <topology evidence="1">Single-pass type I membrane protein</topology>
    </subcellularLocation>
</comment>
<evidence type="ECO:0000256" key="1">
    <source>
        <dbReference type="ARBA" id="ARBA00004251"/>
    </source>
</evidence>
<evidence type="ECO:0000256" key="8">
    <source>
        <dbReference type="ARBA" id="ARBA00022692"/>
    </source>
</evidence>
<dbReference type="PROSITE" id="PS50011">
    <property type="entry name" value="PROTEIN_KINASE_DOM"/>
    <property type="match status" value="1"/>
</dbReference>
<accession>A0A565B5Q4</accession>
<dbReference type="InterPro" id="IPR050528">
    <property type="entry name" value="L-type_Lectin-RKs"/>
</dbReference>
<evidence type="ECO:0000256" key="12">
    <source>
        <dbReference type="ARBA" id="ARBA00022777"/>
    </source>
</evidence>
<keyword evidence="16" id="KW-0675">Receptor</keyword>
<comment type="similarity">
    <text evidence="3">In the C-terminal section; belongs to the protein kinase superfamily. Ser/Thr protein kinase family.</text>
</comment>
<keyword evidence="24" id="KW-1185">Reference proteome</keyword>
<dbReference type="SUPFAM" id="SSF49899">
    <property type="entry name" value="Concanavalin A-like lectins/glucanases"/>
    <property type="match status" value="1"/>
</dbReference>
<dbReference type="CDD" id="cd06899">
    <property type="entry name" value="lectin_legume_LecRK_Arcelin_ConA"/>
    <property type="match status" value="1"/>
</dbReference>
<evidence type="ECO:0000256" key="6">
    <source>
        <dbReference type="ARBA" id="ARBA00022527"/>
    </source>
</evidence>
<dbReference type="GO" id="GO:0030246">
    <property type="term" value="F:carbohydrate binding"/>
    <property type="evidence" value="ECO:0007669"/>
    <property type="project" value="UniProtKB-KW"/>
</dbReference>
<evidence type="ECO:0000256" key="15">
    <source>
        <dbReference type="ARBA" id="ARBA00023136"/>
    </source>
</evidence>
<name>A0A565B5Q4_9BRAS</name>
<keyword evidence="10" id="KW-0430">Lectin</keyword>
<evidence type="ECO:0000256" key="9">
    <source>
        <dbReference type="ARBA" id="ARBA00022729"/>
    </source>
</evidence>
<evidence type="ECO:0000256" key="20">
    <source>
        <dbReference type="SAM" id="Phobius"/>
    </source>
</evidence>
<keyword evidence="6" id="KW-0723">Serine/threonine-protein kinase</keyword>
<dbReference type="PROSITE" id="PS00108">
    <property type="entry name" value="PROTEIN_KINASE_ST"/>
    <property type="match status" value="1"/>
</dbReference>
<sequence length="691" mass="76874">MGIARFIRTLMFLLFLSSNTFKSSVLAKTTTTKFTFRGFKGNQTEIQTGGESVIEHNDDLLRLTNRDHNVTGTAFYRKPIRFRDNNNNKVCSFSTSFVFVIIPSSPGNGGFGFTFTLSPTPNRPGAESAQYLGLLNRSNNGDPSNHVFAVEFDTVQGFKDGDDRRGNHIGLNFNNLSSDVQEPLIYFDTEDRKEDFQLESGKPIRALFDYDGPSETLNITIYPTRLRYKPKKPLLSQRVPKLSEIVEDQMYVGFTAATGKGQSSAHYVMGWSFAVCGENPIADLLDLSELPRPPKNTSLSNKKGYDSQVIALIVSLSIVTLFLLVLLFIFVIYKRQVQEGEVLEDWELDYPRRFSYRDLYLATEKFKASEIIGFGGFGIVYRGNLPSSGPIAVKKITPHSLQGVREFVAEIESLGRLGHKNLVNLQGWCKHKNDLLLIYDYIPNGSLDSLLYETPRRNGAVLPWDVRFEIIKGIASGLLYLHEEWEQIVIHRDVKASNVLVDADMSAKLGDFGLARLYERGTLTQTTKVVGTLGYMAPELTRNGKGSTASDVFAFGVLLLEIVSGKRPTDTENFFLADWVMDFHTNGGILRAVDPKLGSSFNGREAKLALAVGLLCCHQKPMARPTMRIVLRYLNGDEDVPQINGNLGFSDSLRDDSRSNVVGYVSSDIASSSNTFSTFSEVSSGSLVDGR</sequence>
<dbReference type="InterPro" id="IPR013320">
    <property type="entry name" value="ConA-like_dom_sf"/>
</dbReference>
<evidence type="ECO:0000256" key="21">
    <source>
        <dbReference type="SAM" id="SignalP"/>
    </source>
</evidence>
<dbReference type="GO" id="GO:0005886">
    <property type="term" value="C:plasma membrane"/>
    <property type="evidence" value="ECO:0007669"/>
    <property type="project" value="UniProtKB-SubCell"/>
</dbReference>
<dbReference type="GO" id="GO:0005524">
    <property type="term" value="F:ATP binding"/>
    <property type="evidence" value="ECO:0007669"/>
    <property type="project" value="UniProtKB-UniRule"/>
</dbReference>
<reference evidence="23" key="1">
    <citation type="submission" date="2019-07" db="EMBL/GenBank/DDBJ databases">
        <authorList>
            <person name="Dittberner H."/>
        </authorList>
    </citation>
    <scope>NUCLEOTIDE SEQUENCE [LARGE SCALE GENOMIC DNA]</scope>
</reference>
<comment type="catalytic activity">
    <reaction evidence="18">
        <text>L-seryl-[protein] + ATP = O-phospho-L-seryl-[protein] + ADP + H(+)</text>
        <dbReference type="Rhea" id="RHEA:17989"/>
        <dbReference type="Rhea" id="RHEA-COMP:9863"/>
        <dbReference type="Rhea" id="RHEA-COMP:11604"/>
        <dbReference type="ChEBI" id="CHEBI:15378"/>
        <dbReference type="ChEBI" id="CHEBI:29999"/>
        <dbReference type="ChEBI" id="CHEBI:30616"/>
        <dbReference type="ChEBI" id="CHEBI:83421"/>
        <dbReference type="ChEBI" id="CHEBI:456216"/>
        <dbReference type="EC" id="2.7.11.1"/>
    </reaction>
</comment>
<evidence type="ECO:0000256" key="5">
    <source>
        <dbReference type="ARBA" id="ARBA00022475"/>
    </source>
</evidence>
<feature type="domain" description="Protein kinase" evidence="22">
    <location>
        <begin position="366"/>
        <end position="643"/>
    </location>
</feature>
<keyword evidence="14 20" id="KW-1133">Transmembrane helix</keyword>
<dbReference type="EMBL" id="CABITT030000003">
    <property type="protein sequence ID" value="VVA96917.1"/>
    <property type="molecule type" value="Genomic_DNA"/>
</dbReference>
<dbReference type="OrthoDB" id="543442at2759"/>
<feature type="chain" id="PRO_5022036569" description="non-specific serine/threonine protein kinase" evidence="21">
    <location>
        <begin position="28"/>
        <end position="691"/>
    </location>
</feature>
<comment type="catalytic activity">
    <reaction evidence="17">
        <text>L-threonyl-[protein] + ATP = O-phospho-L-threonyl-[protein] + ADP + H(+)</text>
        <dbReference type="Rhea" id="RHEA:46608"/>
        <dbReference type="Rhea" id="RHEA-COMP:11060"/>
        <dbReference type="Rhea" id="RHEA-COMP:11605"/>
        <dbReference type="ChEBI" id="CHEBI:15378"/>
        <dbReference type="ChEBI" id="CHEBI:30013"/>
        <dbReference type="ChEBI" id="CHEBI:30616"/>
        <dbReference type="ChEBI" id="CHEBI:61977"/>
        <dbReference type="ChEBI" id="CHEBI:456216"/>
        <dbReference type="EC" id="2.7.11.1"/>
    </reaction>
</comment>
<keyword evidence="12" id="KW-0418">Kinase</keyword>
<dbReference type="Pfam" id="PF00069">
    <property type="entry name" value="Pkinase"/>
    <property type="match status" value="1"/>
</dbReference>
<keyword evidence="5" id="KW-1003">Cell membrane</keyword>
<evidence type="ECO:0000256" key="18">
    <source>
        <dbReference type="ARBA" id="ARBA00048679"/>
    </source>
</evidence>
<dbReference type="EC" id="2.7.11.1" evidence="4"/>
<comment type="caution">
    <text evidence="23">The sequence shown here is derived from an EMBL/GenBank/DDBJ whole genome shotgun (WGS) entry which is preliminary data.</text>
</comment>
<dbReference type="InterPro" id="IPR008271">
    <property type="entry name" value="Ser/Thr_kinase_AS"/>
</dbReference>
<dbReference type="PANTHER" id="PTHR27007">
    <property type="match status" value="1"/>
</dbReference>
<evidence type="ECO:0000256" key="10">
    <source>
        <dbReference type="ARBA" id="ARBA00022734"/>
    </source>
</evidence>
<evidence type="ECO:0000256" key="11">
    <source>
        <dbReference type="ARBA" id="ARBA00022741"/>
    </source>
</evidence>
<dbReference type="FunFam" id="3.30.200.20:FF:000039">
    <property type="entry name" value="receptor-like protein kinase FERONIA"/>
    <property type="match status" value="1"/>
</dbReference>
<dbReference type="SMART" id="SM00220">
    <property type="entry name" value="S_TKc"/>
    <property type="match status" value="1"/>
</dbReference>
<dbReference type="Pfam" id="PF00139">
    <property type="entry name" value="Lectin_legB"/>
    <property type="match status" value="1"/>
</dbReference>
<evidence type="ECO:0000313" key="24">
    <source>
        <dbReference type="Proteomes" id="UP000489600"/>
    </source>
</evidence>
<keyword evidence="15 20" id="KW-0472">Membrane</keyword>
<feature type="signal peptide" evidence="21">
    <location>
        <begin position="1"/>
        <end position="27"/>
    </location>
</feature>
<dbReference type="GO" id="GO:0004674">
    <property type="term" value="F:protein serine/threonine kinase activity"/>
    <property type="evidence" value="ECO:0007669"/>
    <property type="project" value="UniProtKB-KW"/>
</dbReference>
<evidence type="ECO:0000256" key="4">
    <source>
        <dbReference type="ARBA" id="ARBA00012513"/>
    </source>
</evidence>
<feature type="binding site" evidence="19">
    <location>
        <position position="395"/>
    </location>
    <ligand>
        <name>ATP</name>
        <dbReference type="ChEBI" id="CHEBI:30616"/>
    </ligand>
</feature>
<feature type="transmembrane region" description="Helical" evidence="20">
    <location>
        <begin position="309"/>
        <end position="333"/>
    </location>
</feature>
<evidence type="ECO:0000256" key="16">
    <source>
        <dbReference type="ARBA" id="ARBA00023170"/>
    </source>
</evidence>
<evidence type="ECO:0000256" key="13">
    <source>
        <dbReference type="ARBA" id="ARBA00022840"/>
    </source>
</evidence>
<keyword evidence="11 19" id="KW-0547">Nucleotide-binding</keyword>
<evidence type="ECO:0000256" key="14">
    <source>
        <dbReference type="ARBA" id="ARBA00022989"/>
    </source>
</evidence>
<dbReference type="FunFam" id="2.60.120.200:FF:000096">
    <property type="entry name" value="L-type lectin-domain containing receptor kinase V.9"/>
    <property type="match status" value="1"/>
</dbReference>
<evidence type="ECO:0000256" key="7">
    <source>
        <dbReference type="ARBA" id="ARBA00022679"/>
    </source>
</evidence>
<dbReference type="InterPro" id="IPR011009">
    <property type="entry name" value="Kinase-like_dom_sf"/>
</dbReference>
<evidence type="ECO:0000256" key="3">
    <source>
        <dbReference type="ARBA" id="ARBA00010217"/>
    </source>
</evidence>
<evidence type="ECO:0000259" key="22">
    <source>
        <dbReference type="PROSITE" id="PS50011"/>
    </source>
</evidence>
<evidence type="ECO:0000256" key="2">
    <source>
        <dbReference type="ARBA" id="ARBA00008536"/>
    </source>
</evidence>
<keyword evidence="9 21" id="KW-0732">Signal</keyword>
<dbReference type="PROSITE" id="PS00107">
    <property type="entry name" value="PROTEIN_KINASE_ATP"/>
    <property type="match status" value="1"/>
</dbReference>
<evidence type="ECO:0000313" key="23">
    <source>
        <dbReference type="EMBL" id="VVA96917.1"/>
    </source>
</evidence>
<dbReference type="CDD" id="cd14066">
    <property type="entry name" value="STKc_IRAK"/>
    <property type="match status" value="1"/>
</dbReference>